<evidence type="ECO:0000259" key="3">
    <source>
        <dbReference type="PROSITE" id="PS50951"/>
    </source>
</evidence>
<dbReference type="WBParaSite" id="scaffold54_cov186.g102">
    <property type="protein sequence ID" value="scaffold54_cov186.g102"/>
    <property type="gene ID" value="scaffold54_cov186.g102"/>
</dbReference>
<feature type="compositionally biased region" description="Polar residues" evidence="1">
    <location>
        <begin position="1"/>
        <end position="18"/>
    </location>
</feature>
<feature type="region of interest" description="Disordered" evidence="1">
    <location>
        <begin position="92"/>
        <end position="193"/>
    </location>
</feature>
<organism evidence="4 5">
    <name type="scientific">Meloidogyne javanica</name>
    <name type="common">Root-knot nematode worm</name>
    <dbReference type="NCBI Taxonomy" id="6303"/>
    <lineage>
        <taxon>Eukaryota</taxon>
        <taxon>Metazoa</taxon>
        <taxon>Ecdysozoa</taxon>
        <taxon>Nematoda</taxon>
        <taxon>Chromadorea</taxon>
        <taxon>Rhabditida</taxon>
        <taxon>Tylenchina</taxon>
        <taxon>Tylenchomorpha</taxon>
        <taxon>Tylenchoidea</taxon>
        <taxon>Meloidogynidae</taxon>
        <taxon>Meloidogyninae</taxon>
        <taxon>Meloidogyne</taxon>
        <taxon>Meloidogyne incognita group</taxon>
    </lineage>
</organism>
<evidence type="ECO:0000259" key="2">
    <source>
        <dbReference type="PROSITE" id="PS50020"/>
    </source>
</evidence>
<dbReference type="PROSITE" id="PS50020">
    <property type="entry name" value="WW_DOMAIN_2"/>
    <property type="match status" value="2"/>
</dbReference>
<dbReference type="InterPro" id="IPR030030">
    <property type="entry name" value="Sav"/>
</dbReference>
<dbReference type="Gene3D" id="1.10.287.2900">
    <property type="match status" value="1"/>
</dbReference>
<feature type="domain" description="SARAH" evidence="3">
    <location>
        <begin position="426"/>
        <end position="473"/>
    </location>
</feature>
<dbReference type="PROSITE" id="PS01159">
    <property type="entry name" value="WW_DOMAIN_1"/>
    <property type="match status" value="1"/>
</dbReference>
<evidence type="ECO:0000313" key="4">
    <source>
        <dbReference type="Proteomes" id="UP000887561"/>
    </source>
</evidence>
<dbReference type="Pfam" id="PF00397">
    <property type="entry name" value="WW"/>
    <property type="match status" value="1"/>
</dbReference>
<feature type="domain" description="WW" evidence="2">
    <location>
        <begin position="273"/>
        <end position="306"/>
    </location>
</feature>
<dbReference type="SMART" id="SM00456">
    <property type="entry name" value="WW"/>
    <property type="match status" value="2"/>
</dbReference>
<feature type="compositionally biased region" description="Polar residues" evidence="1">
    <location>
        <begin position="153"/>
        <end position="166"/>
    </location>
</feature>
<dbReference type="GO" id="GO:0006915">
    <property type="term" value="P:apoptotic process"/>
    <property type="evidence" value="ECO:0007669"/>
    <property type="project" value="InterPro"/>
</dbReference>
<dbReference type="GO" id="GO:0060090">
    <property type="term" value="F:molecular adaptor activity"/>
    <property type="evidence" value="ECO:0007669"/>
    <property type="project" value="InterPro"/>
</dbReference>
<dbReference type="GO" id="GO:0035329">
    <property type="term" value="P:hippo signaling"/>
    <property type="evidence" value="ECO:0007669"/>
    <property type="project" value="InterPro"/>
</dbReference>
<dbReference type="SUPFAM" id="SSF51045">
    <property type="entry name" value="WW domain"/>
    <property type="match status" value="2"/>
</dbReference>
<dbReference type="PANTHER" id="PTHR47522">
    <property type="entry name" value="SALVADOR FAMILY WW DOMAIN-CONTAINING PROTEIN 1"/>
    <property type="match status" value="1"/>
</dbReference>
<dbReference type="InterPro" id="IPR001202">
    <property type="entry name" value="WW_dom"/>
</dbReference>
<protein>
    <submittedName>
        <fullName evidence="5">WW domain-containing protein</fullName>
    </submittedName>
</protein>
<reference evidence="5" key="1">
    <citation type="submission" date="2022-11" db="UniProtKB">
        <authorList>
            <consortium name="WormBaseParasite"/>
        </authorList>
    </citation>
    <scope>IDENTIFICATION</scope>
</reference>
<feature type="compositionally biased region" description="Low complexity" evidence="1">
    <location>
        <begin position="99"/>
        <end position="109"/>
    </location>
</feature>
<dbReference type="PROSITE" id="PS51808">
    <property type="entry name" value="CHCH"/>
    <property type="match status" value="1"/>
</dbReference>
<dbReference type="InterPro" id="IPR011524">
    <property type="entry name" value="SARAH_dom"/>
</dbReference>
<dbReference type="GO" id="GO:0005829">
    <property type="term" value="C:cytosol"/>
    <property type="evidence" value="ECO:0007669"/>
    <property type="project" value="TreeGrafter"/>
</dbReference>
<name>A0A915MTR8_MELJA</name>
<accession>A0A915MTR8</accession>
<feature type="region of interest" description="Disordered" evidence="1">
    <location>
        <begin position="1"/>
        <end position="37"/>
    </location>
</feature>
<dbReference type="PROSITE" id="PS50951">
    <property type="entry name" value="SARAH"/>
    <property type="match status" value="1"/>
</dbReference>
<dbReference type="PANTHER" id="PTHR47522:SF2">
    <property type="entry name" value="PROTEIN SALVADOR HOMOLOG 1"/>
    <property type="match status" value="1"/>
</dbReference>
<dbReference type="Proteomes" id="UP000887561">
    <property type="component" value="Unplaced"/>
</dbReference>
<dbReference type="AlphaFoldDB" id="A0A915MTR8"/>
<dbReference type="GO" id="GO:0043065">
    <property type="term" value="P:positive regulation of apoptotic process"/>
    <property type="evidence" value="ECO:0007669"/>
    <property type="project" value="TreeGrafter"/>
</dbReference>
<dbReference type="CDD" id="cd00201">
    <property type="entry name" value="WW"/>
    <property type="match status" value="2"/>
</dbReference>
<evidence type="ECO:0000313" key="5">
    <source>
        <dbReference type="WBParaSite" id="scaffold54_cov186.g102"/>
    </source>
</evidence>
<sequence length="553" mass="61628">MFSKRISSASSALPTQFEGTPGVYAKRESPPQIPPTIVERSTNLKDSRSLSSSHVSLMRSRLDSSSASIAPLFPTITPTPVILEKAIDNKNIGSGFSGRGNSSDGSGSSVIRRLSHTPQQTQRKAVPRHELSSHSFNIPTSSSHHPAAAFRNKTPTSNFNNTNAQQRRFGKPASLENATRDSHDSSAEAIGVQSSTTGHYVKGRLGPSVSFGNVVESLIPPPIAFQKVYATAVSDQNQQQEYWGGQQIINKNILGSHTSLLASNEKNGKLDLDRFPPGWEVALTSDGVRYYIDHNNGRTHWIHPLAPENLATGWTKIFDKIHGVVYYNHIERRSQFEHPGFSASTTLSVSLLPTIHGSSSVQFKEDQQNKEKIKNQLKNEKQKNYKNIGLEEKEDNETLKDDIINNEDVPDWLKLYSLAPSNADHLLNFNLFKLSHLEIFDRKIMKLYKSEVLNIVRKYDKAMSEVDGELMNRRPTNPDGSVNFECHCVSHIVASPCGYDFRKAMTCQKSASEKELEEGACGEEFMKFLECVMSTGCFRRSPEEELNSKKDSD</sequence>
<dbReference type="GO" id="GO:0008285">
    <property type="term" value="P:negative regulation of cell population proliferation"/>
    <property type="evidence" value="ECO:0007669"/>
    <property type="project" value="TreeGrafter"/>
</dbReference>
<dbReference type="InterPro" id="IPR036020">
    <property type="entry name" value="WW_dom_sf"/>
</dbReference>
<dbReference type="Gene3D" id="2.20.70.10">
    <property type="match status" value="2"/>
</dbReference>
<feature type="compositionally biased region" description="Polar residues" evidence="1">
    <location>
        <begin position="133"/>
        <end position="144"/>
    </location>
</feature>
<feature type="domain" description="WW" evidence="2">
    <location>
        <begin position="308"/>
        <end position="341"/>
    </location>
</feature>
<keyword evidence="4" id="KW-1185">Reference proteome</keyword>
<evidence type="ECO:0000256" key="1">
    <source>
        <dbReference type="SAM" id="MobiDB-lite"/>
    </source>
</evidence>
<proteinExistence type="predicted"/>